<keyword evidence="2" id="KW-0808">Transferase</keyword>
<dbReference type="GO" id="GO:0008999">
    <property type="term" value="F:protein-N-terminal-alanine acetyltransferase activity"/>
    <property type="evidence" value="ECO:0007669"/>
    <property type="project" value="TreeGrafter"/>
</dbReference>
<dbReference type="Proteomes" id="UP001302477">
    <property type="component" value="Chromosome"/>
</dbReference>
<dbReference type="SUPFAM" id="SSF55729">
    <property type="entry name" value="Acyl-CoA N-acyltransferases (Nat)"/>
    <property type="match status" value="1"/>
</dbReference>
<dbReference type="Pfam" id="PF13302">
    <property type="entry name" value="Acetyltransf_3"/>
    <property type="match status" value="1"/>
</dbReference>
<protein>
    <submittedName>
        <fullName evidence="2">GNAT family protein</fullName>
        <ecNumber evidence="2">2.-.-.-</ecNumber>
    </submittedName>
</protein>
<proteinExistence type="predicted"/>
<dbReference type="Gene3D" id="3.40.630.30">
    <property type="match status" value="1"/>
</dbReference>
<evidence type="ECO:0000313" key="3">
    <source>
        <dbReference type="Proteomes" id="UP001302477"/>
    </source>
</evidence>
<dbReference type="PANTHER" id="PTHR43792:SF9">
    <property type="entry name" value="RIBOSOMAL-PROTEIN-ALANINE ACETYLTRANSFERASE"/>
    <property type="match status" value="1"/>
</dbReference>
<dbReference type="KEGG" id="mpaf:R5R33_15125"/>
<keyword evidence="3" id="KW-1185">Reference proteome</keyword>
<reference evidence="2 3" key="1">
    <citation type="submission" date="2023-10" db="EMBL/GenBank/DDBJ databases">
        <title>Description of Microbulbifer bruguierae sp. nov., isolated from the sediments of mangrove plant Bruguiera sexangula and comparative genomic analyses of the genus Microbulbifer.</title>
        <authorList>
            <person name="Long M."/>
        </authorList>
    </citation>
    <scope>NUCLEOTIDE SEQUENCE [LARGE SCALE GENOMIC DNA]</scope>
    <source>
        <strain evidence="2 3">SPO729</strain>
    </source>
</reference>
<gene>
    <name evidence="2" type="ORF">R5R33_15125</name>
</gene>
<dbReference type="PROSITE" id="PS51186">
    <property type="entry name" value="GNAT"/>
    <property type="match status" value="1"/>
</dbReference>
<name>A0AAU0MWL9_9GAMM</name>
<dbReference type="EMBL" id="CP137555">
    <property type="protein sequence ID" value="WOX05060.1"/>
    <property type="molecule type" value="Genomic_DNA"/>
</dbReference>
<dbReference type="InterPro" id="IPR016181">
    <property type="entry name" value="Acyl_CoA_acyltransferase"/>
</dbReference>
<dbReference type="AlphaFoldDB" id="A0AAU0MWL9"/>
<evidence type="ECO:0000313" key="2">
    <source>
        <dbReference type="EMBL" id="WOX05060.1"/>
    </source>
</evidence>
<accession>A0AAU0MWL9</accession>
<dbReference type="EC" id="2.-.-.-" evidence="2"/>
<dbReference type="GO" id="GO:0005737">
    <property type="term" value="C:cytoplasm"/>
    <property type="evidence" value="ECO:0007669"/>
    <property type="project" value="TreeGrafter"/>
</dbReference>
<dbReference type="RefSeq" id="WP_318953534.1">
    <property type="nucleotide sequence ID" value="NZ_CP137555.1"/>
</dbReference>
<dbReference type="PANTHER" id="PTHR43792">
    <property type="entry name" value="GNAT FAMILY, PUTATIVE (AFU_ORTHOLOGUE AFUA_3G00765)-RELATED-RELATED"/>
    <property type="match status" value="1"/>
</dbReference>
<dbReference type="InterPro" id="IPR000182">
    <property type="entry name" value="GNAT_dom"/>
</dbReference>
<sequence length="184" mass="20904">MQFPVIESKRLLLSDFNASDETAVFRLFSDNSVIEHYDLSAFTSVEQARELIKFFQSRYEDKSGIRWAIRLKDTGQLIETCGFNSWSQKMKNAVIGYDLMPAYWGSGYAIEAVRSIVLAAFEGQLPCGSIHRIQADTVPGNHGSETLLNRLGFKEEGMRRDAGYWKGKFHDLNCFGLLRTVFKA</sequence>
<evidence type="ECO:0000259" key="1">
    <source>
        <dbReference type="PROSITE" id="PS51186"/>
    </source>
</evidence>
<organism evidence="2 3">
    <name type="scientific">Microbulbifer pacificus</name>
    <dbReference type="NCBI Taxonomy" id="407164"/>
    <lineage>
        <taxon>Bacteria</taxon>
        <taxon>Pseudomonadati</taxon>
        <taxon>Pseudomonadota</taxon>
        <taxon>Gammaproteobacteria</taxon>
        <taxon>Cellvibrionales</taxon>
        <taxon>Microbulbiferaceae</taxon>
        <taxon>Microbulbifer</taxon>
    </lineage>
</organism>
<dbReference type="InterPro" id="IPR051531">
    <property type="entry name" value="N-acetyltransferase"/>
</dbReference>
<feature type="domain" description="N-acetyltransferase" evidence="1">
    <location>
        <begin position="23"/>
        <end position="171"/>
    </location>
</feature>